<accession>A0A0K0FPD4</accession>
<organism evidence="2 3">
    <name type="scientific">Strongyloides venezuelensis</name>
    <name type="common">Threadworm</name>
    <dbReference type="NCBI Taxonomy" id="75913"/>
    <lineage>
        <taxon>Eukaryota</taxon>
        <taxon>Metazoa</taxon>
        <taxon>Ecdysozoa</taxon>
        <taxon>Nematoda</taxon>
        <taxon>Chromadorea</taxon>
        <taxon>Rhabditida</taxon>
        <taxon>Tylenchina</taxon>
        <taxon>Panagrolaimomorpha</taxon>
        <taxon>Strongyloidoidea</taxon>
        <taxon>Strongyloididae</taxon>
        <taxon>Strongyloides</taxon>
    </lineage>
</organism>
<dbReference type="Proteomes" id="UP000035680">
    <property type="component" value="Unassembled WGS sequence"/>
</dbReference>
<proteinExistence type="predicted"/>
<sequence>MMVKKLFIFVGGQLQLEDNMRSSQVFEMTIADFMIPKKVQMHFKFHHSLTISSARVDMPESKMKEFRKAMIYCGLASICVKDVRKSYLVAAFNAINARTSHWRNGRKRATYNNENIPTFYKCSDFQMPDQPTVSKPSENGDESDL</sequence>
<dbReference type="WBParaSite" id="SVE_1099000.1">
    <property type="protein sequence ID" value="SVE_1099000.1"/>
    <property type="gene ID" value="SVE_1099000"/>
</dbReference>
<evidence type="ECO:0000313" key="3">
    <source>
        <dbReference type="WBParaSite" id="SVE_1099000.1"/>
    </source>
</evidence>
<name>A0A0K0FPD4_STRVS</name>
<reference evidence="3" key="2">
    <citation type="submission" date="2015-08" db="UniProtKB">
        <authorList>
            <consortium name="WormBaseParasite"/>
        </authorList>
    </citation>
    <scope>IDENTIFICATION</scope>
</reference>
<reference evidence="2" key="1">
    <citation type="submission" date="2014-07" db="EMBL/GenBank/DDBJ databases">
        <authorList>
            <person name="Martin A.A"/>
            <person name="De Silva N."/>
        </authorList>
    </citation>
    <scope>NUCLEOTIDE SEQUENCE</scope>
</reference>
<protein>
    <submittedName>
        <fullName evidence="3">PID domain-containing protein</fullName>
    </submittedName>
</protein>
<keyword evidence="2" id="KW-1185">Reference proteome</keyword>
<evidence type="ECO:0000256" key="1">
    <source>
        <dbReference type="SAM" id="MobiDB-lite"/>
    </source>
</evidence>
<feature type="region of interest" description="Disordered" evidence="1">
    <location>
        <begin position="125"/>
        <end position="145"/>
    </location>
</feature>
<evidence type="ECO:0000313" key="2">
    <source>
        <dbReference type="Proteomes" id="UP000035680"/>
    </source>
</evidence>
<dbReference type="AlphaFoldDB" id="A0A0K0FPD4"/>